<dbReference type="PROSITE" id="PS52015">
    <property type="entry name" value="TONB_CTD"/>
    <property type="match status" value="1"/>
</dbReference>
<keyword evidence="3" id="KW-0813">Transport</keyword>
<gene>
    <name evidence="11" type="ORF">FNT36_08840</name>
</gene>
<dbReference type="InterPro" id="IPR006260">
    <property type="entry name" value="TonB/TolA_C"/>
</dbReference>
<dbReference type="SUPFAM" id="SSF74653">
    <property type="entry name" value="TolA/TonB C-terminal domain"/>
    <property type="match status" value="1"/>
</dbReference>
<name>A0A558BYC8_9BACT</name>
<evidence type="ECO:0000256" key="1">
    <source>
        <dbReference type="ARBA" id="ARBA00004383"/>
    </source>
</evidence>
<keyword evidence="5" id="KW-0997">Cell inner membrane</keyword>
<organism evidence="11 12">
    <name type="scientific">Hymenobacter setariae</name>
    <dbReference type="NCBI Taxonomy" id="2594794"/>
    <lineage>
        <taxon>Bacteria</taxon>
        <taxon>Pseudomonadati</taxon>
        <taxon>Bacteroidota</taxon>
        <taxon>Cytophagia</taxon>
        <taxon>Cytophagales</taxon>
        <taxon>Hymenobacteraceae</taxon>
        <taxon>Hymenobacter</taxon>
    </lineage>
</organism>
<dbReference type="GO" id="GO:0098797">
    <property type="term" value="C:plasma membrane protein complex"/>
    <property type="evidence" value="ECO:0007669"/>
    <property type="project" value="TreeGrafter"/>
</dbReference>
<dbReference type="GO" id="GO:0031992">
    <property type="term" value="F:energy transducer activity"/>
    <property type="evidence" value="ECO:0007669"/>
    <property type="project" value="TreeGrafter"/>
</dbReference>
<dbReference type="NCBIfam" id="TIGR01352">
    <property type="entry name" value="tonB_Cterm"/>
    <property type="match status" value="1"/>
</dbReference>
<evidence type="ECO:0000313" key="11">
    <source>
        <dbReference type="EMBL" id="TVT41535.1"/>
    </source>
</evidence>
<evidence type="ECO:0000256" key="6">
    <source>
        <dbReference type="ARBA" id="ARBA00022692"/>
    </source>
</evidence>
<comment type="similarity">
    <text evidence="2">Belongs to the TonB family.</text>
</comment>
<dbReference type="OrthoDB" id="9792439at2"/>
<evidence type="ECO:0000256" key="3">
    <source>
        <dbReference type="ARBA" id="ARBA00022448"/>
    </source>
</evidence>
<evidence type="ECO:0000313" key="12">
    <source>
        <dbReference type="Proteomes" id="UP000317624"/>
    </source>
</evidence>
<protein>
    <submittedName>
        <fullName evidence="11">Energy transducer TonB</fullName>
    </submittedName>
</protein>
<evidence type="ECO:0000256" key="2">
    <source>
        <dbReference type="ARBA" id="ARBA00006555"/>
    </source>
</evidence>
<evidence type="ECO:0000256" key="9">
    <source>
        <dbReference type="ARBA" id="ARBA00023136"/>
    </source>
</evidence>
<dbReference type="Pfam" id="PF03544">
    <property type="entry name" value="TonB_C"/>
    <property type="match status" value="1"/>
</dbReference>
<comment type="caution">
    <text evidence="11">The sequence shown here is derived from an EMBL/GenBank/DDBJ whole genome shotgun (WGS) entry which is preliminary data.</text>
</comment>
<keyword evidence="12" id="KW-1185">Reference proteome</keyword>
<dbReference type="PANTHER" id="PTHR33446">
    <property type="entry name" value="PROTEIN TONB-RELATED"/>
    <property type="match status" value="1"/>
</dbReference>
<evidence type="ECO:0000256" key="7">
    <source>
        <dbReference type="ARBA" id="ARBA00022927"/>
    </source>
</evidence>
<proteinExistence type="inferred from homology"/>
<dbReference type="GO" id="GO:0055085">
    <property type="term" value="P:transmembrane transport"/>
    <property type="evidence" value="ECO:0007669"/>
    <property type="project" value="InterPro"/>
</dbReference>
<accession>A0A558BYC8</accession>
<keyword evidence="9" id="KW-0472">Membrane</keyword>
<dbReference type="GO" id="GO:0015031">
    <property type="term" value="P:protein transport"/>
    <property type="evidence" value="ECO:0007669"/>
    <property type="project" value="UniProtKB-KW"/>
</dbReference>
<evidence type="ECO:0000256" key="8">
    <source>
        <dbReference type="ARBA" id="ARBA00022989"/>
    </source>
</evidence>
<comment type="subcellular location">
    <subcellularLocation>
        <location evidence="1">Cell inner membrane</location>
        <topology evidence="1">Single-pass membrane protein</topology>
        <orientation evidence="1">Periplasmic side</orientation>
    </subcellularLocation>
</comment>
<reference evidence="11 12" key="1">
    <citation type="submission" date="2019-07" db="EMBL/GenBank/DDBJ databases">
        <title>Hymenobacter sp. straun FUR1 Genome sequencing and assembly.</title>
        <authorList>
            <person name="Chhetri G."/>
        </authorList>
    </citation>
    <scope>NUCLEOTIDE SEQUENCE [LARGE SCALE GENOMIC DNA]</scope>
    <source>
        <strain evidence="11 12">Fur1</strain>
    </source>
</reference>
<sequence length="301" mass="32675">MGGKYVANGLCSYSNTLSSPRPKTISSTLPISIMHLPILLRFKLAAPTLVLAWGLLGSPLAHAQAQTQPTMPLFGTEATTTKYDGPQFAGGPDSLRAVVERTIRQASPTLTEQQFVRLELTATGQLAELYYLAPASKAAQKQARSAEAQALAQQLAQRLGTWYLPTGPNQSGKGTSFTIPLALGSAPRPMPLLYCDEHPTFPLPAGRTKRNTPNAMSFVLMQVRYPVEDLRNKVQGKVYAYFEVSETGAVEQRRIAGSVSPTLDAEALRVLQILPNALTPPRYQGKPVRVAYVLPVNFTIQ</sequence>
<feature type="domain" description="TonB C-terminal" evidence="10">
    <location>
        <begin position="210"/>
        <end position="301"/>
    </location>
</feature>
<keyword evidence="6" id="KW-0812">Transmembrane</keyword>
<dbReference type="AlphaFoldDB" id="A0A558BYC8"/>
<dbReference type="Proteomes" id="UP000317624">
    <property type="component" value="Unassembled WGS sequence"/>
</dbReference>
<dbReference type="PANTHER" id="PTHR33446:SF2">
    <property type="entry name" value="PROTEIN TONB"/>
    <property type="match status" value="1"/>
</dbReference>
<keyword evidence="8" id="KW-1133">Transmembrane helix</keyword>
<keyword evidence="4" id="KW-1003">Cell membrane</keyword>
<evidence type="ECO:0000259" key="10">
    <source>
        <dbReference type="PROSITE" id="PS52015"/>
    </source>
</evidence>
<evidence type="ECO:0000256" key="5">
    <source>
        <dbReference type="ARBA" id="ARBA00022519"/>
    </source>
</evidence>
<keyword evidence="7" id="KW-0653">Protein transport</keyword>
<evidence type="ECO:0000256" key="4">
    <source>
        <dbReference type="ARBA" id="ARBA00022475"/>
    </source>
</evidence>
<dbReference type="EMBL" id="VMRJ01000002">
    <property type="protein sequence ID" value="TVT41535.1"/>
    <property type="molecule type" value="Genomic_DNA"/>
</dbReference>
<dbReference type="Gene3D" id="3.30.1150.10">
    <property type="match status" value="1"/>
</dbReference>
<dbReference type="InterPro" id="IPR051045">
    <property type="entry name" value="TonB-dependent_transducer"/>
</dbReference>
<dbReference type="InterPro" id="IPR037682">
    <property type="entry name" value="TonB_C"/>
</dbReference>